<feature type="compositionally biased region" description="Basic and acidic residues" evidence="1">
    <location>
        <begin position="1"/>
        <end position="10"/>
    </location>
</feature>
<comment type="caution">
    <text evidence="2">The sequence shown here is derived from an EMBL/GenBank/DDBJ whole genome shotgun (WGS) entry which is preliminary data.</text>
</comment>
<dbReference type="AlphaFoldDB" id="A0AAV6K7D2"/>
<name>A0AAV6K7D2_9ERIC</name>
<evidence type="ECO:0000256" key="1">
    <source>
        <dbReference type="SAM" id="MobiDB-lite"/>
    </source>
</evidence>
<sequence length="59" mass="6946">MTKIENDKNRVRVRKQKSGSQNRKVRQRKDAMEKSLIGSISTLFVKLKKKVMKNLGRKM</sequence>
<gene>
    <name evidence="2" type="ORF">RHGRI_013915</name>
</gene>
<organism evidence="2 3">
    <name type="scientific">Rhododendron griersonianum</name>
    <dbReference type="NCBI Taxonomy" id="479676"/>
    <lineage>
        <taxon>Eukaryota</taxon>
        <taxon>Viridiplantae</taxon>
        <taxon>Streptophyta</taxon>
        <taxon>Embryophyta</taxon>
        <taxon>Tracheophyta</taxon>
        <taxon>Spermatophyta</taxon>
        <taxon>Magnoliopsida</taxon>
        <taxon>eudicotyledons</taxon>
        <taxon>Gunneridae</taxon>
        <taxon>Pentapetalae</taxon>
        <taxon>asterids</taxon>
        <taxon>Ericales</taxon>
        <taxon>Ericaceae</taxon>
        <taxon>Ericoideae</taxon>
        <taxon>Rhodoreae</taxon>
        <taxon>Rhododendron</taxon>
    </lineage>
</organism>
<dbReference type="Proteomes" id="UP000823749">
    <property type="component" value="Chromosome 5"/>
</dbReference>
<evidence type="ECO:0000313" key="2">
    <source>
        <dbReference type="EMBL" id="KAG5548380.1"/>
    </source>
</evidence>
<reference evidence="2" key="1">
    <citation type="submission" date="2020-08" db="EMBL/GenBank/DDBJ databases">
        <title>Plant Genome Project.</title>
        <authorList>
            <person name="Zhang R.-G."/>
        </authorList>
    </citation>
    <scope>NUCLEOTIDE SEQUENCE</scope>
    <source>
        <strain evidence="2">WSP0</strain>
        <tissue evidence="2">Leaf</tissue>
    </source>
</reference>
<evidence type="ECO:0000313" key="3">
    <source>
        <dbReference type="Proteomes" id="UP000823749"/>
    </source>
</evidence>
<feature type="region of interest" description="Disordered" evidence="1">
    <location>
        <begin position="1"/>
        <end position="32"/>
    </location>
</feature>
<feature type="compositionally biased region" description="Basic residues" evidence="1">
    <location>
        <begin position="11"/>
        <end position="27"/>
    </location>
</feature>
<dbReference type="EMBL" id="JACTNZ010000005">
    <property type="protein sequence ID" value="KAG5548380.1"/>
    <property type="molecule type" value="Genomic_DNA"/>
</dbReference>
<protein>
    <submittedName>
        <fullName evidence="2">Uncharacterized protein</fullName>
    </submittedName>
</protein>
<keyword evidence="3" id="KW-1185">Reference proteome</keyword>
<proteinExistence type="predicted"/>
<accession>A0AAV6K7D2</accession>